<gene>
    <name evidence="3" type="ORF">ACMD2_03855</name>
</gene>
<dbReference type="GO" id="GO:0016757">
    <property type="term" value="F:glycosyltransferase activity"/>
    <property type="evidence" value="ECO:0007669"/>
    <property type="project" value="UniProtKB-KW"/>
</dbReference>
<dbReference type="InterPro" id="IPR011990">
    <property type="entry name" value="TPR-like_helical_dom_sf"/>
</dbReference>
<feature type="non-terminal residue" evidence="3">
    <location>
        <position position="1"/>
    </location>
</feature>
<feature type="repeat" description="TPR" evidence="1">
    <location>
        <begin position="254"/>
        <end position="287"/>
    </location>
</feature>
<feature type="region of interest" description="Disordered" evidence="2">
    <location>
        <begin position="1"/>
        <end position="104"/>
    </location>
</feature>
<evidence type="ECO:0000313" key="4">
    <source>
        <dbReference type="Proteomes" id="UP000092600"/>
    </source>
</evidence>
<dbReference type="SMART" id="SM00028">
    <property type="entry name" value="TPR"/>
    <property type="match status" value="9"/>
</dbReference>
<dbReference type="Gene3D" id="1.25.40.10">
    <property type="entry name" value="Tetratricopeptide repeat domain"/>
    <property type="match status" value="4"/>
</dbReference>
<feature type="repeat" description="TPR" evidence="1">
    <location>
        <begin position="610"/>
        <end position="643"/>
    </location>
</feature>
<dbReference type="SUPFAM" id="SSF48452">
    <property type="entry name" value="TPR-like"/>
    <property type="match status" value="3"/>
</dbReference>
<dbReference type="Pfam" id="PF13424">
    <property type="entry name" value="TPR_12"/>
    <property type="match status" value="1"/>
</dbReference>
<comment type="caution">
    <text evidence="3">The sequence shown here is derived from an EMBL/GenBank/DDBJ whole genome shotgun (WGS) entry which is preliminary data.</text>
</comment>
<protein>
    <submittedName>
        <fullName evidence="3">UDP-N-acetylglucosamine--peptide N-acetylglucosaminyltransferase 110 kDa subunit</fullName>
    </submittedName>
</protein>
<dbReference type="Pfam" id="PF14559">
    <property type="entry name" value="TPR_19"/>
    <property type="match status" value="1"/>
</dbReference>
<reference evidence="3 4" key="1">
    <citation type="journal article" date="2016" name="DNA Res.">
        <title>The draft genome of MD-2 pineapple using hybrid error correction of long reads.</title>
        <authorList>
            <person name="Redwan R.M."/>
            <person name="Saidin A."/>
            <person name="Kumar S.V."/>
        </authorList>
    </citation>
    <scope>NUCLEOTIDE SEQUENCE [LARGE SCALE GENOMIC DNA]</scope>
    <source>
        <strain evidence="4">cv. MD2</strain>
        <tissue evidence="3">Leaf</tissue>
    </source>
</reference>
<dbReference type="PANTHER" id="PTHR45523:SF1">
    <property type="entry name" value="TETRATRICOPEPTIDE REPEAT (TPR)-CONTAINING PROTEIN"/>
    <property type="match status" value="1"/>
</dbReference>
<dbReference type="PROSITE" id="PS50005">
    <property type="entry name" value="TPR"/>
    <property type="match status" value="5"/>
</dbReference>
<feature type="repeat" description="TPR" evidence="1">
    <location>
        <begin position="377"/>
        <end position="410"/>
    </location>
</feature>
<accession>A0A199W571</accession>
<name>A0A199W571_ANACO</name>
<feature type="compositionally biased region" description="Pro residues" evidence="2">
    <location>
        <begin position="58"/>
        <end position="74"/>
    </location>
</feature>
<evidence type="ECO:0000256" key="2">
    <source>
        <dbReference type="SAM" id="MobiDB-lite"/>
    </source>
</evidence>
<feature type="repeat" description="TPR" evidence="1">
    <location>
        <begin position="164"/>
        <end position="197"/>
    </location>
</feature>
<organism evidence="3 4">
    <name type="scientific">Ananas comosus</name>
    <name type="common">Pineapple</name>
    <name type="synonym">Ananas ananas</name>
    <dbReference type="NCBI Taxonomy" id="4615"/>
    <lineage>
        <taxon>Eukaryota</taxon>
        <taxon>Viridiplantae</taxon>
        <taxon>Streptophyta</taxon>
        <taxon>Embryophyta</taxon>
        <taxon>Tracheophyta</taxon>
        <taxon>Spermatophyta</taxon>
        <taxon>Magnoliopsida</taxon>
        <taxon>Liliopsida</taxon>
        <taxon>Poales</taxon>
        <taxon>Bromeliaceae</taxon>
        <taxon>Bromelioideae</taxon>
        <taxon>Ananas</taxon>
    </lineage>
</organism>
<keyword evidence="3" id="KW-0808">Transferase</keyword>
<keyword evidence="1" id="KW-0802">TPR repeat</keyword>
<dbReference type="EMBL" id="LSRQ01000221">
    <property type="protein sequence ID" value="OAY84459.1"/>
    <property type="molecule type" value="Genomic_DNA"/>
</dbReference>
<feature type="repeat" description="TPR" evidence="1">
    <location>
        <begin position="576"/>
        <end position="609"/>
    </location>
</feature>
<dbReference type="InterPro" id="IPR019734">
    <property type="entry name" value="TPR_rpt"/>
</dbReference>
<proteinExistence type="predicted"/>
<dbReference type="AlphaFoldDB" id="A0A199W571"/>
<dbReference type="Pfam" id="PF13181">
    <property type="entry name" value="TPR_8"/>
    <property type="match status" value="2"/>
</dbReference>
<evidence type="ECO:0000313" key="3">
    <source>
        <dbReference type="EMBL" id="OAY84459.1"/>
    </source>
</evidence>
<dbReference type="Proteomes" id="UP000092600">
    <property type="component" value="Unassembled WGS sequence"/>
</dbReference>
<keyword evidence="3" id="KW-0328">Glycosyltransferase</keyword>
<evidence type="ECO:0000256" key="1">
    <source>
        <dbReference type="PROSITE-ProRule" id="PRU00339"/>
    </source>
</evidence>
<dbReference type="STRING" id="4615.A0A199W571"/>
<dbReference type="PANTHER" id="PTHR45523">
    <property type="entry name" value="TETRATRICOPEPTIDE REPEAT (TPR)-CONTAINING PROTEIN-RELATED"/>
    <property type="match status" value="1"/>
</dbReference>
<sequence>RAGRVPSEIFLSPRNPSAEVVRQPAPRRTKNMPETLPELQAGSRYPPPAAAKDSADSLPPPPPPRHPPPPPPSKPVIIADLNVDPPESDGDDDSSPAPIALLPAKSSIEESNVVRSTVKMKDPDLVESEDLDHHCQGASVPREEKVSSLKAGLAHVARKMLKNAHAQFLLGLMYQRLGQPQKAVSAYEKSSEILLRDEEEVRRPDLLSLVRIHHAQCVLQASTGDGPDKELEAGELDEILAKLKNSLQSDARQAAVWNTLGSILLRSGRLQSAISVLSSILALVPDYLDSLANLGVAYLQSGNLELSAKCFQDLVLKDQNHPAALVNYAAFLLCKYGSIIAGPGANAGEGPYPHQVEAVSVAKECLMAAIKADPKAASLWVNLSNAYDVAGEHRNSRRCLEQAAKLEPNQMSARYAIAVHRVKDAERSQLSSEQLFWAANEMATILKEGDPAVIDLPITWAGLAMAHKAQHEIAAAFETVQMDLDEAEGRAICTLKQAIEEDPDDAVQWHQLGLHNLCTMKFNTSVKFFKAAVARCQECSYAWSNLGIALQLSNDPSSAETVYKRALSLSTAQQAHAILSNLGNLYRQQRRFEPARAIFSKSLELCPGYAPANNNLGLVFVAEGSWEEAKNCFEKALRSDPLLDAAKSNMVKAMAMLRVSGRGTA</sequence>